<dbReference type="PRINTS" id="PR00245">
    <property type="entry name" value="OLFACTORYR"/>
</dbReference>
<sequence length="305" mass="34085">MADTNTTANKDFILLAFSDLHQFQILLFLVFLLIYITCMIGNIAIILIIKMDPRLHTPMYFFIGLFAASENFFVSSTIPNLLSNLIGNSKSISFAGCFAQFYAVCTLGGTECYLLAVMAFDRDLAINFPLRYSAIMSQSLCIKLGVFPWIVCLTIASVPTVFTLGMEFCGPKELNHFICDLGPLEHIACSVPLINRIIVIFTAISEIVSPFTITILFYIHIIITILNITSKIGKKKAFSTCSSHLMVASLFYGTAIIVYMTPQGSYEKYLALIYNVVTPLINPFIYTLRNKDVIKAFQKFKAKIS</sequence>
<dbReference type="Gene3D" id="1.20.1070.10">
    <property type="entry name" value="Rhodopsin 7-helix transmembrane proteins"/>
    <property type="match status" value="1"/>
</dbReference>
<evidence type="ECO:0000256" key="3">
    <source>
        <dbReference type="ARBA" id="ARBA00022606"/>
    </source>
</evidence>
<proteinExistence type="predicted"/>
<gene>
    <name evidence="14" type="primary">LOC121397331</name>
</gene>
<evidence type="ECO:0000256" key="7">
    <source>
        <dbReference type="ARBA" id="ARBA00023040"/>
    </source>
</evidence>
<evidence type="ECO:0000256" key="1">
    <source>
        <dbReference type="ARBA" id="ARBA00004651"/>
    </source>
</evidence>
<dbReference type="OrthoDB" id="9886132at2759"/>
<dbReference type="SUPFAM" id="SSF81321">
    <property type="entry name" value="Family A G protein-coupled receptor-like"/>
    <property type="match status" value="1"/>
</dbReference>
<evidence type="ECO:0000256" key="10">
    <source>
        <dbReference type="ARBA" id="ARBA00023180"/>
    </source>
</evidence>
<organism evidence="13 14">
    <name type="scientific">Xenopus laevis</name>
    <name type="common">African clawed frog</name>
    <dbReference type="NCBI Taxonomy" id="8355"/>
    <lineage>
        <taxon>Eukaryota</taxon>
        <taxon>Metazoa</taxon>
        <taxon>Chordata</taxon>
        <taxon>Craniata</taxon>
        <taxon>Vertebrata</taxon>
        <taxon>Euteleostomi</taxon>
        <taxon>Amphibia</taxon>
        <taxon>Batrachia</taxon>
        <taxon>Anura</taxon>
        <taxon>Pipoidea</taxon>
        <taxon>Pipidae</taxon>
        <taxon>Xenopodinae</taxon>
        <taxon>Xenopus</taxon>
        <taxon>Xenopus</taxon>
    </lineage>
</organism>
<keyword evidence="6" id="KW-1133">Transmembrane helix</keyword>
<feature type="domain" description="G-protein coupled receptors family 1 profile" evidence="12">
    <location>
        <begin position="41"/>
        <end position="286"/>
    </location>
</feature>
<dbReference type="Pfam" id="PF13853">
    <property type="entry name" value="7tm_4"/>
    <property type="match status" value="1"/>
</dbReference>
<evidence type="ECO:0000256" key="5">
    <source>
        <dbReference type="ARBA" id="ARBA00022725"/>
    </source>
</evidence>
<dbReference type="GO" id="GO:0005549">
    <property type="term" value="F:odorant binding"/>
    <property type="evidence" value="ECO:0000318"/>
    <property type="project" value="GO_Central"/>
</dbReference>
<dbReference type="GO" id="GO:0004930">
    <property type="term" value="F:G protein-coupled receptor activity"/>
    <property type="evidence" value="ECO:0007669"/>
    <property type="project" value="UniProtKB-KW"/>
</dbReference>
<dbReference type="PANTHER" id="PTHR26453">
    <property type="entry name" value="OLFACTORY RECEPTOR"/>
    <property type="match status" value="1"/>
</dbReference>
<dbReference type="OMA" id="PLEHIAC"/>
<dbReference type="FunFam" id="1.20.1070.10:FF:000010">
    <property type="entry name" value="Olfactory receptor"/>
    <property type="match status" value="1"/>
</dbReference>
<dbReference type="PRINTS" id="PR00237">
    <property type="entry name" value="GPCRRHODOPSN"/>
</dbReference>
<evidence type="ECO:0000256" key="6">
    <source>
        <dbReference type="ARBA" id="ARBA00022989"/>
    </source>
</evidence>
<dbReference type="AlphaFoldDB" id="A0A1L8FBM7"/>
<evidence type="ECO:0000313" key="14">
    <source>
        <dbReference type="RefSeq" id="XP_041429899.1"/>
    </source>
</evidence>
<dbReference type="PaxDb" id="8355-A0A1L8FBM7"/>
<dbReference type="PROSITE" id="PS50262">
    <property type="entry name" value="G_PROTEIN_RECEP_F1_2"/>
    <property type="match status" value="1"/>
</dbReference>
<dbReference type="GeneID" id="121397331"/>
<evidence type="ECO:0000256" key="2">
    <source>
        <dbReference type="ARBA" id="ARBA00022475"/>
    </source>
</evidence>
<evidence type="ECO:0000256" key="11">
    <source>
        <dbReference type="ARBA" id="ARBA00023224"/>
    </source>
</evidence>
<keyword evidence="10" id="KW-0325">Glycoprotein</keyword>
<keyword evidence="7" id="KW-0297">G-protein coupled receptor</keyword>
<evidence type="ECO:0000313" key="13">
    <source>
        <dbReference type="Proteomes" id="UP000186698"/>
    </source>
</evidence>
<accession>A0A1L8FBM7</accession>
<keyword evidence="3" id="KW-0716">Sensory transduction</keyword>
<evidence type="ECO:0000256" key="4">
    <source>
        <dbReference type="ARBA" id="ARBA00022692"/>
    </source>
</evidence>
<dbReference type="KEGG" id="xla:121397331"/>
<keyword evidence="2" id="KW-1003">Cell membrane</keyword>
<evidence type="ECO:0000259" key="12">
    <source>
        <dbReference type="PROSITE" id="PS50262"/>
    </source>
</evidence>
<keyword evidence="5" id="KW-0552">Olfaction</keyword>
<protein>
    <submittedName>
        <fullName evidence="14">Olfactory receptor 5V1-like</fullName>
    </submittedName>
</protein>
<name>A0A1L8FBM7_XENLA</name>
<dbReference type="GO" id="GO:0004984">
    <property type="term" value="F:olfactory receptor activity"/>
    <property type="evidence" value="ECO:0000318"/>
    <property type="project" value="GO_Central"/>
</dbReference>
<evidence type="ECO:0000256" key="9">
    <source>
        <dbReference type="ARBA" id="ARBA00023170"/>
    </source>
</evidence>
<dbReference type="InterPro" id="IPR000276">
    <property type="entry name" value="GPCR_Rhodpsn"/>
</dbReference>
<keyword evidence="11" id="KW-0807">Transducer</keyword>
<evidence type="ECO:0000256" key="8">
    <source>
        <dbReference type="ARBA" id="ARBA00023136"/>
    </source>
</evidence>
<reference evidence="14" key="1">
    <citation type="submission" date="2025-08" db="UniProtKB">
        <authorList>
            <consortium name="RefSeq"/>
        </authorList>
    </citation>
    <scope>IDENTIFICATION</scope>
    <source>
        <strain evidence="14">J_2021</strain>
        <tissue evidence="14">Erythrocytes</tissue>
    </source>
</reference>
<keyword evidence="4" id="KW-0812">Transmembrane</keyword>
<dbReference type="InterPro" id="IPR017452">
    <property type="entry name" value="GPCR_Rhodpsn_7TM"/>
</dbReference>
<keyword evidence="8" id="KW-0472">Membrane</keyword>
<dbReference type="GO" id="GO:0005886">
    <property type="term" value="C:plasma membrane"/>
    <property type="evidence" value="ECO:0007669"/>
    <property type="project" value="UniProtKB-SubCell"/>
</dbReference>
<dbReference type="RefSeq" id="XP_041429899.1">
    <property type="nucleotide sequence ID" value="XM_041573965.1"/>
</dbReference>
<dbReference type="InterPro" id="IPR000725">
    <property type="entry name" value="Olfact_rcpt"/>
</dbReference>
<keyword evidence="9" id="KW-0675">Receptor</keyword>
<comment type="subcellular location">
    <subcellularLocation>
        <location evidence="1">Cell membrane</location>
        <topology evidence="1">Multi-pass membrane protein</topology>
    </subcellularLocation>
</comment>
<dbReference type="Proteomes" id="UP000186698">
    <property type="component" value="Chromosome 8L"/>
</dbReference>
<dbReference type="CDD" id="cd13954">
    <property type="entry name" value="7tmA_OR"/>
    <property type="match status" value="1"/>
</dbReference>
<keyword evidence="13" id="KW-1185">Reference proteome</keyword>